<feature type="transmembrane region" description="Helical" evidence="11">
    <location>
        <begin position="78"/>
        <end position="99"/>
    </location>
</feature>
<dbReference type="RefSeq" id="WP_020877402.1">
    <property type="nucleotide sequence ID" value="NZ_ATHJ01000090.1"/>
</dbReference>
<dbReference type="PANTHER" id="PTHR30413:SF10">
    <property type="entry name" value="CAPSULE POLYSACCHARIDE EXPORT INNER-MEMBRANE PROTEIN CTRC"/>
    <property type="match status" value="1"/>
</dbReference>
<feature type="transmembrane region" description="Helical" evidence="11">
    <location>
        <begin position="155"/>
        <end position="179"/>
    </location>
</feature>
<evidence type="ECO:0000313" key="14">
    <source>
        <dbReference type="Proteomes" id="UP000014977"/>
    </source>
</evidence>
<dbReference type="EMBL" id="ATHJ01000090">
    <property type="protein sequence ID" value="EPR39303.1"/>
    <property type="molecule type" value="Genomic_DNA"/>
</dbReference>
<organism evidence="13 14">
    <name type="scientific">Desulfococcus multivorans DSM 2059</name>
    <dbReference type="NCBI Taxonomy" id="1121405"/>
    <lineage>
        <taxon>Bacteria</taxon>
        <taxon>Pseudomonadati</taxon>
        <taxon>Thermodesulfobacteriota</taxon>
        <taxon>Desulfobacteria</taxon>
        <taxon>Desulfobacterales</taxon>
        <taxon>Desulfococcaceae</taxon>
        <taxon>Desulfococcus</taxon>
    </lineage>
</organism>
<dbReference type="GO" id="GO:0015920">
    <property type="term" value="P:lipopolysaccharide transport"/>
    <property type="evidence" value="ECO:0007669"/>
    <property type="project" value="TreeGrafter"/>
</dbReference>
<evidence type="ECO:0000256" key="11">
    <source>
        <dbReference type="RuleBase" id="RU361157"/>
    </source>
</evidence>
<keyword evidence="6 11" id="KW-0812">Transmembrane</keyword>
<evidence type="ECO:0000256" key="4">
    <source>
        <dbReference type="ARBA" id="ARBA00022475"/>
    </source>
</evidence>
<evidence type="ECO:0000256" key="2">
    <source>
        <dbReference type="ARBA" id="ARBA00007783"/>
    </source>
</evidence>
<dbReference type="Proteomes" id="UP000014977">
    <property type="component" value="Unassembled WGS sequence"/>
</dbReference>
<gene>
    <name evidence="13" type="ORF">dsmv_2645</name>
</gene>
<keyword evidence="3 11" id="KW-0813">Transport</keyword>
<dbReference type="GO" id="GO:0015774">
    <property type="term" value="P:polysaccharide transport"/>
    <property type="evidence" value="ECO:0007669"/>
    <property type="project" value="UniProtKB-KW"/>
</dbReference>
<evidence type="ECO:0000256" key="7">
    <source>
        <dbReference type="ARBA" id="ARBA00022903"/>
    </source>
</evidence>
<dbReference type="PROSITE" id="PS51012">
    <property type="entry name" value="ABC_TM2"/>
    <property type="match status" value="1"/>
</dbReference>
<dbReference type="AlphaFoldDB" id="S7V3R9"/>
<reference evidence="13 14" key="1">
    <citation type="journal article" date="2013" name="Genome Announc.">
        <title>Draft genome sequences for three mercury-methylating, sulfate-reducing bacteria.</title>
        <authorList>
            <person name="Brown S.D."/>
            <person name="Hurt R.A.Jr."/>
            <person name="Gilmour C.C."/>
            <person name="Elias D.A."/>
        </authorList>
    </citation>
    <scope>NUCLEOTIDE SEQUENCE [LARGE SCALE GENOMIC DNA]</scope>
    <source>
        <strain evidence="13 14">DSM 2059</strain>
    </source>
</reference>
<keyword evidence="8 11" id="KW-1133">Transmembrane helix</keyword>
<evidence type="ECO:0000256" key="5">
    <source>
        <dbReference type="ARBA" id="ARBA00022597"/>
    </source>
</evidence>
<comment type="subcellular location">
    <subcellularLocation>
        <location evidence="1 11">Cell membrane</location>
        <topology evidence="1 11">Multi-pass membrane protein</topology>
    </subcellularLocation>
</comment>
<feature type="transmembrane region" description="Helical" evidence="11">
    <location>
        <begin position="44"/>
        <end position="66"/>
    </location>
</feature>
<evidence type="ECO:0000256" key="9">
    <source>
        <dbReference type="ARBA" id="ARBA00023047"/>
    </source>
</evidence>
<dbReference type="GO" id="GO:0043190">
    <property type="term" value="C:ATP-binding cassette (ABC) transporter complex"/>
    <property type="evidence" value="ECO:0007669"/>
    <property type="project" value="InterPro"/>
</dbReference>
<feature type="domain" description="ABC transmembrane type-2" evidence="12">
    <location>
        <begin position="42"/>
        <end position="268"/>
    </location>
</feature>
<name>S7V3R9_DESML</name>
<evidence type="ECO:0000259" key="12">
    <source>
        <dbReference type="PROSITE" id="PS51012"/>
    </source>
</evidence>
<dbReference type="PRINTS" id="PR00164">
    <property type="entry name" value="ABC2TRNSPORT"/>
</dbReference>
<evidence type="ECO:0000256" key="3">
    <source>
        <dbReference type="ARBA" id="ARBA00022448"/>
    </source>
</evidence>
<comment type="caution">
    <text evidence="13">The sequence shown here is derived from an EMBL/GenBank/DDBJ whole genome shotgun (WGS) entry which is preliminary data.</text>
</comment>
<dbReference type="PATRIC" id="fig|1121405.3.peg.2296"/>
<proteinExistence type="inferred from homology"/>
<evidence type="ECO:0000256" key="6">
    <source>
        <dbReference type="ARBA" id="ARBA00022692"/>
    </source>
</evidence>
<dbReference type="InterPro" id="IPR013525">
    <property type="entry name" value="ABC2_TM"/>
</dbReference>
<evidence type="ECO:0000256" key="1">
    <source>
        <dbReference type="ARBA" id="ARBA00004651"/>
    </source>
</evidence>
<dbReference type="InterPro" id="IPR000412">
    <property type="entry name" value="ABC_2_transport"/>
</dbReference>
<sequence>MNPHAAQSATLYALVRSLRDNRKLIFQMTRREVLGRYKESVMGLLWTFLNPLIMLVVYTFVFSVVFKARWGSQGEESQIQFAVVLFAGLIVHGLFAEVINRSPTLILSNVNYVKKVVFPLEILPIVAIGTALFQTLVSLFVLLFVFLMFNGFLHWTVLLTPLVLFPLIIVVSGFSWMLASLGAFLRDVGQPIGIFTTAMLFLSAVFYPVTALPENLQPWIRLNPLAFIIEQVREVLLYGHQPNWIGLGLYVIGAVAFAWVGFAWFQKTRKGFADVV</sequence>
<evidence type="ECO:0000256" key="8">
    <source>
        <dbReference type="ARBA" id="ARBA00022989"/>
    </source>
</evidence>
<keyword evidence="4 11" id="KW-1003">Cell membrane</keyword>
<keyword evidence="5" id="KW-0762">Sugar transport</keyword>
<dbReference type="PIRSF" id="PIRSF006648">
    <property type="entry name" value="DrrB"/>
    <property type="match status" value="1"/>
</dbReference>
<keyword evidence="7" id="KW-0972">Capsule biogenesis/degradation</keyword>
<dbReference type="InterPro" id="IPR047817">
    <property type="entry name" value="ABC2_TM_bact-type"/>
</dbReference>
<dbReference type="PANTHER" id="PTHR30413">
    <property type="entry name" value="INNER MEMBRANE TRANSPORT PERMEASE"/>
    <property type="match status" value="1"/>
</dbReference>
<dbReference type="Pfam" id="PF01061">
    <property type="entry name" value="ABC2_membrane"/>
    <property type="match status" value="1"/>
</dbReference>
<protein>
    <recommendedName>
        <fullName evidence="11">Transport permease protein</fullName>
    </recommendedName>
</protein>
<dbReference type="STRING" id="897.B2D07_03570"/>
<keyword evidence="14" id="KW-1185">Reference proteome</keyword>
<dbReference type="eggNOG" id="COG1682">
    <property type="taxonomic scope" value="Bacteria"/>
</dbReference>
<dbReference type="GO" id="GO:0140359">
    <property type="term" value="F:ABC-type transporter activity"/>
    <property type="evidence" value="ECO:0007669"/>
    <property type="project" value="InterPro"/>
</dbReference>
<accession>S7V3R9</accession>
<keyword evidence="9" id="KW-0625">Polysaccharide transport</keyword>
<evidence type="ECO:0000313" key="13">
    <source>
        <dbReference type="EMBL" id="EPR39303.1"/>
    </source>
</evidence>
<feature type="transmembrane region" description="Helical" evidence="11">
    <location>
        <begin position="244"/>
        <end position="265"/>
    </location>
</feature>
<feature type="transmembrane region" description="Helical" evidence="11">
    <location>
        <begin position="120"/>
        <end position="149"/>
    </location>
</feature>
<comment type="similarity">
    <text evidence="2 11">Belongs to the ABC-2 integral membrane protein family.</text>
</comment>
<evidence type="ECO:0000256" key="10">
    <source>
        <dbReference type="ARBA" id="ARBA00023136"/>
    </source>
</evidence>
<keyword evidence="10 11" id="KW-0472">Membrane</keyword>
<feature type="transmembrane region" description="Helical" evidence="11">
    <location>
        <begin position="191"/>
        <end position="209"/>
    </location>
</feature>